<dbReference type="EMBL" id="CP024785">
    <property type="protein sequence ID" value="AUB37224.1"/>
    <property type="molecule type" value="Genomic_DNA"/>
</dbReference>
<sequence>MGIGHGSIISSSYSASPASHASPALPAPHLPQSPVDINLTHSDTNR</sequence>
<accession>A0A2K8SP19</accession>
<reference evidence="2 3" key="1">
    <citation type="submission" date="2017-11" db="EMBL/GenBank/DDBJ databases">
        <title>Complete genome of a free-living desiccation-tolerant cyanobacterium and its photosynthetic adaptation to extreme terrestrial habitat.</title>
        <authorList>
            <person name="Shang J."/>
        </authorList>
    </citation>
    <scope>NUCLEOTIDE SEQUENCE [LARGE SCALE GENOMIC DNA]</scope>
    <source>
        <strain evidence="2 3">CCNUN1</strain>
    </source>
</reference>
<organism evidence="2 3">
    <name type="scientific">Nostoc flagelliforme CCNUN1</name>
    <dbReference type="NCBI Taxonomy" id="2038116"/>
    <lineage>
        <taxon>Bacteria</taxon>
        <taxon>Bacillati</taxon>
        <taxon>Cyanobacteriota</taxon>
        <taxon>Cyanophyceae</taxon>
        <taxon>Nostocales</taxon>
        <taxon>Nostocaceae</taxon>
        <taxon>Nostoc</taxon>
    </lineage>
</organism>
<protein>
    <submittedName>
        <fullName evidence="2">Uncharacterized protein</fullName>
    </submittedName>
</protein>
<feature type="compositionally biased region" description="Low complexity" evidence="1">
    <location>
        <begin position="7"/>
        <end position="24"/>
    </location>
</feature>
<name>A0A2K8SP19_9NOSO</name>
<dbReference type="Proteomes" id="UP000232003">
    <property type="component" value="Chromosome"/>
</dbReference>
<dbReference type="KEGG" id="nfl:COO91_03162"/>
<dbReference type="AlphaFoldDB" id="A0A2K8SP19"/>
<evidence type="ECO:0000313" key="2">
    <source>
        <dbReference type="EMBL" id="AUB37224.1"/>
    </source>
</evidence>
<gene>
    <name evidence="2" type="ORF">COO91_03162</name>
</gene>
<evidence type="ECO:0000313" key="3">
    <source>
        <dbReference type="Proteomes" id="UP000232003"/>
    </source>
</evidence>
<proteinExistence type="predicted"/>
<keyword evidence="3" id="KW-1185">Reference proteome</keyword>
<evidence type="ECO:0000256" key="1">
    <source>
        <dbReference type="SAM" id="MobiDB-lite"/>
    </source>
</evidence>
<feature type="region of interest" description="Disordered" evidence="1">
    <location>
        <begin position="1"/>
        <end position="46"/>
    </location>
</feature>